<dbReference type="InterPro" id="IPR050388">
    <property type="entry name" value="ABC_Ni/Peptide_Import"/>
</dbReference>
<dbReference type="RefSeq" id="WP_053417064.1">
    <property type="nucleotide sequence ID" value="NZ_LILB01000005.1"/>
</dbReference>
<evidence type="ECO:0000256" key="6">
    <source>
        <dbReference type="ARBA" id="ARBA00022840"/>
    </source>
</evidence>
<organism evidence="9 10">
    <name type="scientific">Viridibacillus arvi</name>
    <dbReference type="NCBI Taxonomy" id="263475"/>
    <lineage>
        <taxon>Bacteria</taxon>
        <taxon>Bacillati</taxon>
        <taxon>Bacillota</taxon>
        <taxon>Bacilli</taxon>
        <taxon>Bacillales</taxon>
        <taxon>Caryophanaceae</taxon>
        <taxon>Viridibacillus</taxon>
    </lineage>
</organism>
<dbReference type="InterPro" id="IPR017871">
    <property type="entry name" value="ABC_transporter-like_CS"/>
</dbReference>
<evidence type="ECO:0000256" key="7">
    <source>
        <dbReference type="ARBA" id="ARBA00023136"/>
    </source>
</evidence>
<dbReference type="InterPro" id="IPR003593">
    <property type="entry name" value="AAA+_ATPase"/>
</dbReference>
<keyword evidence="6 9" id="KW-0067">ATP-binding</keyword>
<evidence type="ECO:0000256" key="1">
    <source>
        <dbReference type="ARBA" id="ARBA00004202"/>
    </source>
</evidence>
<sequence>MRQQPILTVNNLNISVSTPLAVAQPVREVSFTLQSGKVLGIVGESGSGKTLTCLSILSLLPENAKVELGNINFRNQNLLECSEEEIRQVRGKEIAIIMQNPMIAFNPVRTIESHFIETIRTHLPITKRQAKIMAVEYLEKMDLPNPRTVLKQYPFQLSGGMLQRVMIAITMSLNPSIIIADEPTTALDATNQLQVLQQLDKLKKEYNTGILLVSHDLRVVAQLADEVAVMYGGYIVEQAPVLELYNHPKHPYTRVLFESRFGLTRKKIQNDSPSSTSSINKENKCPYLDRCEDADHTCTNYNLEFVEFQKDHLVRCVKVLESIGD</sequence>
<dbReference type="InterPro" id="IPR013563">
    <property type="entry name" value="Oligopep_ABC_C"/>
</dbReference>
<dbReference type="Pfam" id="PF08352">
    <property type="entry name" value="oligo_HPY"/>
    <property type="match status" value="1"/>
</dbReference>
<gene>
    <name evidence="9" type="ORF">AMD00_10690</name>
</gene>
<keyword evidence="10" id="KW-1185">Reference proteome</keyword>
<evidence type="ECO:0000313" key="10">
    <source>
        <dbReference type="Proteomes" id="UP000036867"/>
    </source>
</evidence>
<reference evidence="10" key="1">
    <citation type="submission" date="2015-08" db="EMBL/GenBank/DDBJ databases">
        <title>Fjat-10028 dsm 16317.</title>
        <authorList>
            <person name="Liu B."/>
            <person name="Wang J."/>
            <person name="Zhu Y."/>
            <person name="Liu G."/>
            <person name="Chen Q."/>
            <person name="Chen Z."/>
            <person name="Lan J."/>
            <person name="Che J."/>
            <person name="Ge C."/>
            <person name="Shi H."/>
            <person name="Pan Z."/>
            <person name="Liu X."/>
        </authorList>
    </citation>
    <scope>NUCLEOTIDE SEQUENCE [LARGE SCALE GENOMIC DNA]</scope>
    <source>
        <strain evidence="10">DSM 16317</strain>
    </source>
</reference>
<evidence type="ECO:0000259" key="8">
    <source>
        <dbReference type="PROSITE" id="PS50893"/>
    </source>
</evidence>
<dbReference type="Gene3D" id="3.40.50.300">
    <property type="entry name" value="P-loop containing nucleotide triphosphate hydrolases"/>
    <property type="match status" value="1"/>
</dbReference>
<comment type="similarity">
    <text evidence="2">Belongs to the ABC transporter superfamily.</text>
</comment>
<dbReference type="FunFam" id="3.40.50.300:FF:000016">
    <property type="entry name" value="Oligopeptide ABC transporter ATP-binding component"/>
    <property type="match status" value="1"/>
</dbReference>
<name>A0A0M0LCS4_9BACL</name>
<dbReference type="InterPro" id="IPR027417">
    <property type="entry name" value="P-loop_NTPase"/>
</dbReference>
<dbReference type="PROSITE" id="PS50893">
    <property type="entry name" value="ABC_TRANSPORTER_2"/>
    <property type="match status" value="1"/>
</dbReference>
<dbReference type="OrthoDB" id="9802264at2"/>
<dbReference type="GO" id="GO:0005524">
    <property type="term" value="F:ATP binding"/>
    <property type="evidence" value="ECO:0007669"/>
    <property type="project" value="UniProtKB-KW"/>
</dbReference>
<dbReference type="SUPFAM" id="SSF52540">
    <property type="entry name" value="P-loop containing nucleoside triphosphate hydrolases"/>
    <property type="match status" value="1"/>
</dbReference>
<dbReference type="PANTHER" id="PTHR43297:SF2">
    <property type="entry name" value="DIPEPTIDE TRANSPORT ATP-BINDING PROTEIN DPPD"/>
    <property type="match status" value="1"/>
</dbReference>
<dbReference type="GO" id="GO:0005886">
    <property type="term" value="C:plasma membrane"/>
    <property type="evidence" value="ECO:0007669"/>
    <property type="project" value="UniProtKB-SubCell"/>
</dbReference>
<dbReference type="Proteomes" id="UP000036867">
    <property type="component" value="Unassembled WGS sequence"/>
</dbReference>
<dbReference type="SMART" id="SM00382">
    <property type="entry name" value="AAA"/>
    <property type="match status" value="1"/>
</dbReference>
<dbReference type="CDD" id="cd03257">
    <property type="entry name" value="ABC_NikE_OppD_transporters"/>
    <property type="match status" value="1"/>
</dbReference>
<dbReference type="STRING" id="263475.AMD00_10690"/>
<dbReference type="GeneID" id="301136563"/>
<evidence type="ECO:0000256" key="4">
    <source>
        <dbReference type="ARBA" id="ARBA00022475"/>
    </source>
</evidence>
<evidence type="ECO:0000256" key="3">
    <source>
        <dbReference type="ARBA" id="ARBA00022448"/>
    </source>
</evidence>
<evidence type="ECO:0000256" key="5">
    <source>
        <dbReference type="ARBA" id="ARBA00022741"/>
    </source>
</evidence>
<keyword evidence="3" id="KW-0813">Transport</keyword>
<keyword evidence="4" id="KW-1003">Cell membrane</keyword>
<dbReference type="PANTHER" id="PTHR43297">
    <property type="entry name" value="OLIGOPEPTIDE TRANSPORT ATP-BINDING PROTEIN APPD"/>
    <property type="match status" value="1"/>
</dbReference>
<evidence type="ECO:0000256" key="2">
    <source>
        <dbReference type="ARBA" id="ARBA00005417"/>
    </source>
</evidence>
<proteinExistence type="inferred from homology"/>
<comment type="caution">
    <text evidence="9">The sequence shown here is derived from an EMBL/GenBank/DDBJ whole genome shotgun (WGS) entry which is preliminary data.</text>
</comment>
<evidence type="ECO:0000313" key="9">
    <source>
        <dbReference type="EMBL" id="KOO48875.1"/>
    </source>
</evidence>
<dbReference type="AlphaFoldDB" id="A0A0M0LCS4"/>
<dbReference type="PROSITE" id="PS00211">
    <property type="entry name" value="ABC_TRANSPORTER_1"/>
    <property type="match status" value="1"/>
</dbReference>
<dbReference type="GO" id="GO:0015833">
    <property type="term" value="P:peptide transport"/>
    <property type="evidence" value="ECO:0007669"/>
    <property type="project" value="InterPro"/>
</dbReference>
<feature type="domain" description="ABC transporter" evidence="8">
    <location>
        <begin position="9"/>
        <end position="257"/>
    </location>
</feature>
<dbReference type="EMBL" id="LILB01000005">
    <property type="protein sequence ID" value="KOO48875.1"/>
    <property type="molecule type" value="Genomic_DNA"/>
</dbReference>
<dbReference type="NCBIfam" id="TIGR01727">
    <property type="entry name" value="oligo_HPY"/>
    <property type="match status" value="1"/>
</dbReference>
<accession>A0A0M0LCS4</accession>
<dbReference type="PATRIC" id="fig|263475.3.peg.3362"/>
<dbReference type="GO" id="GO:0016887">
    <property type="term" value="F:ATP hydrolysis activity"/>
    <property type="evidence" value="ECO:0007669"/>
    <property type="project" value="InterPro"/>
</dbReference>
<keyword evidence="7" id="KW-0472">Membrane</keyword>
<dbReference type="InterPro" id="IPR003439">
    <property type="entry name" value="ABC_transporter-like_ATP-bd"/>
</dbReference>
<protein>
    <submittedName>
        <fullName evidence="9">Nickel ABC transporter ATP-binding protein</fullName>
    </submittedName>
</protein>
<dbReference type="Pfam" id="PF00005">
    <property type="entry name" value="ABC_tran"/>
    <property type="match status" value="1"/>
</dbReference>
<comment type="subcellular location">
    <subcellularLocation>
        <location evidence="1">Cell membrane</location>
        <topology evidence="1">Peripheral membrane protein</topology>
    </subcellularLocation>
</comment>
<keyword evidence="5" id="KW-0547">Nucleotide-binding</keyword>